<dbReference type="Gene3D" id="1.20.1250.20">
    <property type="entry name" value="MFS general substrate transporter like domains"/>
    <property type="match status" value="2"/>
</dbReference>
<dbReference type="CDD" id="cd06174">
    <property type="entry name" value="MFS"/>
    <property type="match status" value="1"/>
</dbReference>
<dbReference type="GO" id="GO:0016020">
    <property type="term" value="C:membrane"/>
    <property type="evidence" value="ECO:0007669"/>
    <property type="project" value="UniProtKB-SubCell"/>
</dbReference>
<feature type="transmembrane region" description="Helical" evidence="6">
    <location>
        <begin position="232"/>
        <end position="254"/>
    </location>
</feature>
<keyword evidence="2" id="KW-0813">Transport</keyword>
<feature type="transmembrane region" description="Helical" evidence="6">
    <location>
        <begin position="321"/>
        <end position="344"/>
    </location>
</feature>
<dbReference type="SUPFAM" id="SSF103473">
    <property type="entry name" value="MFS general substrate transporter"/>
    <property type="match status" value="1"/>
</dbReference>
<reference evidence="7 8" key="1">
    <citation type="submission" date="2019-11" db="EMBL/GenBank/DDBJ databases">
        <title>Caenimonas koreensis gen. nov., sp. nov., isolated from activated sludge.</title>
        <authorList>
            <person name="Seung H.R."/>
        </authorList>
    </citation>
    <scope>NUCLEOTIDE SEQUENCE [LARGE SCALE GENOMIC DNA]</scope>
    <source>
        <strain evidence="7 8">EMB320</strain>
    </source>
</reference>
<evidence type="ECO:0000256" key="2">
    <source>
        <dbReference type="ARBA" id="ARBA00022448"/>
    </source>
</evidence>
<sequence length="419" mass="43078">MTAHIDSPSSLAGAPPTQAVVRHTAIFLPLFAPFGISSGYVSVTLAFLLGRAGLSTLEITTIIAATIWVQTWKILWAPIVDTVGNPKLWYGLGAVGVGGTILAMSVLPATAQQVPLITVLAVISSAASTLVSMSSEIFLAQCVPAPTQGRASGWSQAGNLGGAGLGGGLGLLLAEHVSQAWVSGGVLAIICVACWGCLYFVPAAMRTHSAPSYFDELKGVATDVWEVARSRVGYLALILMVLPIASGAAPWSAIAGEWNAGADLVAWVNGVAGGLAAAAGAMVGGYLCDRMSPGRAYCVFGMGAGAVAVVMAWSARTPTSFVVFTMAYSAVVGCGYAAYSAIVLQAIGQRSAATNFNLMSALANVPIAVMTSFDGWVHDRFGTNAMLYGELALPAATIAAFVVFTWLTRPREPAGTVRT</sequence>
<keyword evidence="5 6" id="KW-0472">Membrane</keyword>
<dbReference type="OrthoDB" id="9149789at2"/>
<feature type="transmembrane region" description="Helical" evidence="6">
    <location>
        <begin position="88"/>
        <end position="107"/>
    </location>
</feature>
<evidence type="ECO:0000256" key="6">
    <source>
        <dbReference type="SAM" id="Phobius"/>
    </source>
</evidence>
<dbReference type="PANTHER" id="PTHR12778:SF10">
    <property type="entry name" value="MAJOR FACILITATOR SUPERFAMILY DOMAIN-CONTAINING PROTEIN 3"/>
    <property type="match status" value="1"/>
</dbReference>
<keyword evidence="4 6" id="KW-1133">Transmembrane helix</keyword>
<proteinExistence type="predicted"/>
<dbReference type="InterPro" id="IPR004752">
    <property type="entry name" value="AmpG_permease/AT-1"/>
</dbReference>
<evidence type="ECO:0000256" key="1">
    <source>
        <dbReference type="ARBA" id="ARBA00004141"/>
    </source>
</evidence>
<dbReference type="Pfam" id="PF07690">
    <property type="entry name" value="MFS_1"/>
    <property type="match status" value="2"/>
</dbReference>
<evidence type="ECO:0000313" key="7">
    <source>
        <dbReference type="EMBL" id="MRD46306.1"/>
    </source>
</evidence>
<dbReference type="Proteomes" id="UP000487350">
    <property type="component" value="Unassembled WGS sequence"/>
</dbReference>
<feature type="transmembrane region" description="Helical" evidence="6">
    <location>
        <begin position="26"/>
        <end position="49"/>
    </location>
</feature>
<evidence type="ECO:0000256" key="5">
    <source>
        <dbReference type="ARBA" id="ARBA00023136"/>
    </source>
</evidence>
<comment type="caution">
    <text evidence="7">The sequence shown here is derived from an EMBL/GenBank/DDBJ whole genome shotgun (WGS) entry which is preliminary data.</text>
</comment>
<evidence type="ECO:0008006" key="9">
    <source>
        <dbReference type="Google" id="ProtNLM"/>
    </source>
</evidence>
<evidence type="ECO:0000313" key="8">
    <source>
        <dbReference type="Proteomes" id="UP000487350"/>
    </source>
</evidence>
<name>A0A844B4T9_9BURK</name>
<keyword evidence="3 6" id="KW-0812">Transmembrane</keyword>
<feature type="transmembrane region" description="Helical" evidence="6">
    <location>
        <begin position="114"/>
        <end position="131"/>
    </location>
</feature>
<dbReference type="GO" id="GO:0022857">
    <property type="term" value="F:transmembrane transporter activity"/>
    <property type="evidence" value="ECO:0007669"/>
    <property type="project" value="InterPro"/>
</dbReference>
<evidence type="ECO:0000256" key="3">
    <source>
        <dbReference type="ARBA" id="ARBA00022692"/>
    </source>
</evidence>
<feature type="transmembrane region" description="Helical" evidence="6">
    <location>
        <begin position="56"/>
        <end position="76"/>
    </location>
</feature>
<organism evidence="7 8">
    <name type="scientific">Caenimonas koreensis DSM 17982</name>
    <dbReference type="NCBI Taxonomy" id="1121255"/>
    <lineage>
        <taxon>Bacteria</taxon>
        <taxon>Pseudomonadati</taxon>
        <taxon>Pseudomonadota</taxon>
        <taxon>Betaproteobacteria</taxon>
        <taxon>Burkholderiales</taxon>
        <taxon>Comamonadaceae</taxon>
        <taxon>Caenimonas</taxon>
    </lineage>
</organism>
<dbReference type="InterPro" id="IPR011701">
    <property type="entry name" value="MFS"/>
</dbReference>
<evidence type="ECO:0000256" key="4">
    <source>
        <dbReference type="ARBA" id="ARBA00022989"/>
    </source>
</evidence>
<gene>
    <name evidence="7" type="ORF">GHT07_03385</name>
</gene>
<feature type="transmembrane region" description="Helical" evidence="6">
    <location>
        <begin position="295"/>
        <end position="315"/>
    </location>
</feature>
<dbReference type="AlphaFoldDB" id="A0A844B4T9"/>
<feature type="transmembrane region" description="Helical" evidence="6">
    <location>
        <begin position="356"/>
        <end position="373"/>
    </location>
</feature>
<feature type="transmembrane region" description="Helical" evidence="6">
    <location>
        <begin position="180"/>
        <end position="201"/>
    </location>
</feature>
<dbReference type="EMBL" id="WJBU01000002">
    <property type="protein sequence ID" value="MRD46306.1"/>
    <property type="molecule type" value="Genomic_DNA"/>
</dbReference>
<keyword evidence="8" id="KW-1185">Reference proteome</keyword>
<protein>
    <recommendedName>
        <fullName evidence="9">Major Facilitator Superfamily protein</fullName>
    </recommendedName>
</protein>
<comment type="subcellular location">
    <subcellularLocation>
        <location evidence="1">Membrane</location>
        <topology evidence="1">Multi-pass membrane protein</topology>
    </subcellularLocation>
</comment>
<dbReference type="PANTHER" id="PTHR12778">
    <property type="entry name" value="SOLUTE CARRIER FAMILY 33 ACETYL-COA TRANSPORTER -RELATED"/>
    <property type="match status" value="1"/>
</dbReference>
<feature type="transmembrane region" description="Helical" evidence="6">
    <location>
        <begin position="266"/>
        <end position="288"/>
    </location>
</feature>
<dbReference type="InterPro" id="IPR036259">
    <property type="entry name" value="MFS_trans_sf"/>
</dbReference>
<feature type="transmembrane region" description="Helical" evidence="6">
    <location>
        <begin position="385"/>
        <end position="408"/>
    </location>
</feature>
<dbReference type="RefSeq" id="WP_153583639.1">
    <property type="nucleotide sequence ID" value="NZ_WJBU01000002.1"/>
</dbReference>
<accession>A0A844B4T9</accession>